<gene>
    <name evidence="1" type="ORF">AR1Y2_2895</name>
</gene>
<evidence type="ECO:0000313" key="2">
    <source>
        <dbReference type="Proteomes" id="UP000298653"/>
    </source>
</evidence>
<sequence length="56" mass="6887">MNNILVVEETYDLEEILQNYNKLVTQIKQESFYHNEIFNTEFETMINKLFEGKKRR</sequence>
<dbReference type="EMBL" id="CP040058">
    <property type="protein sequence ID" value="QCP36349.1"/>
    <property type="molecule type" value="Genomic_DNA"/>
</dbReference>
<name>A0A4P8IME8_9FIRM</name>
<dbReference type="KEGG" id="arf:AR1Y2_2895"/>
<organism evidence="1 2">
    <name type="scientific">Anaerostipes rhamnosivorans</name>
    <dbReference type="NCBI Taxonomy" id="1229621"/>
    <lineage>
        <taxon>Bacteria</taxon>
        <taxon>Bacillati</taxon>
        <taxon>Bacillota</taxon>
        <taxon>Clostridia</taxon>
        <taxon>Lachnospirales</taxon>
        <taxon>Lachnospiraceae</taxon>
        <taxon>Anaerostipes</taxon>
    </lineage>
</organism>
<dbReference type="AlphaFoldDB" id="A0A4P8IME8"/>
<reference evidence="1 2" key="1">
    <citation type="submission" date="2019-05" db="EMBL/GenBank/DDBJ databases">
        <title>Complete genome sequencing of Anaerostipes rhamnosivorans.</title>
        <authorList>
            <person name="Bui T.P.N."/>
            <person name="de Vos W.M."/>
        </authorList>
    </citation>
    <scope>NUCLEOTIDE SEQUENCE [LARGE SCALE GENOMIC DNA]</scope>
    <source>
        <strain evidence="1 2">1y2</strain>
    </source>
</reference>
<dbReference type="Proteomes" id="UP000298653">
    <property type="component" value="Chromosome"/>
</dbReference>
<proteinExistence type="predicted"/>
<protein>
    <submittedName>
        <fullName evidence="1">Uncharacterized protein</fullName>
    </submittedName>
</protein>
<evidence type="ECO:0000313" key="1">
    <source>
        <dbReference type="EMBL" id="QCP36349.1"/>
    </source>
</evidence>
<accession>A0A4P8IME8</accession>
<keyword evidence="2" id="KW-1185">Reference proteome</keyword>